<dbReference type="NCBIfam" id="TIGR00398">
    <property type="entry name" value="metG"/>
    <property type="match status" value="1"/>
</dbReference>
<dbReference type="PRINTS" id="PR01041">
    <property type="entry name" value="TRNASYNTHMET"/>
</dbReference>
<dbReference type="NCBIfam" id="NF001100">
    <property type="entry name" value="PRK00133.1"/>
    <property type="match status" value="1"/>
</dbReference>
<keyword evidence="6 16" id="KW-0820">tRNA-binding</keyword>
<dbReference type="PROSITE" id="PS00178">
    <property type="entry name" value="AA_TRNA_LIGASE_I"/>
    <property type="match status" value="1"/>
</dbReference>
<dbReference type="Gene3D" id="1.10.730.10">
    <property type="entry name" value="Isoleucyl-tRNA Synthetase, Domain 1"/>
    <property type="match status" value="1"/>
</dbReference>
<dbReference type="GO" id="GO:0046872">
    <property type="term" value="F:metal ion binding"/>
    <property type="evidence" value="ECO:0007669"/>
    <property type="project" value="UniProtKB-KW"/>
</dbReference>
<dbReference type="SUPFAM" id="SSF50249">
    <property type="entry name" value="Nucleic acid-binding proteins"/>
    <property type="match status" value="1"/>
</dbReference>
<comment type="caution">
    <text evidence="16">Lacks conserved residue(s) required for the propagation of feature annotation.</text>
</comment>
<dbReference type="GO" id="GO:0004825">
    <property type="term" value="F:methionine-tRNA ligase activity"/>
    <property type="evidence" value="ECO:0007669"/>
    <property type="project" value="UniProtKB-UniRule"/>
</dbReference>
<dbReference type="InterPro" id="IPR041872">
    <property type="entry name" value="Anticodon_Met"/>
</dbReference>
<sequence length="693" mass="78471">MAKFNRYLITAALPYANGPVHIGHLAGCYIPADIYVRYLRAKKADVKFIGGTDEHGVPITIKAMKENVTPQDIVDKYHKIIYDSFTDMGISFDIFSRTTKQVHHETAADFFKTMYDKGLFEERESEQFFDETANVFLADRYIVGTCPKCGNPNAYGDQCERCGSSLSPDELIEPRSTLSNAVPVKKKTKHWYMPLQNYEPFLKEWLLEGHKEWKNNVYGQCKSWIDGGLQSRAMTRDSSWGIQVPLPDAEGKVLYVWFDAPIGYISATKELTANWADYWCKDDTKLVHFIGKDNIVFHCVIFPAMLKGHGGYVLPENVPANEFLNIEGEKVSTSRNWAVWVHDYVKDFPDQQDTLRYVLTSIAPETKDSDFTWKDFQQRNNSELADIFSNFVNRTMVLMHKLCGGKVPPFHADLKDEKDDALFADLKASIQKIEDSLENFRFREALAEVINISRSGNKYLQDREPWNLVKEMAKDPSLAAGYQKRIDNCLHMCLQLTANLAILANPFLPFTAKKICHMLKVVDRMLEWENAGSLKLVNVGYPLREPEYLFGKIEDAKIEEQIEKLKAGLVKPVVAPVETKVKEMKPEIQFDDFAKIDLRVGTILEAEKVPKADKLLKLLVDIGTEKRTVVSGIAEHFAPEEVVGKQVTLVANLAPRKMRGIESQGMILMAENAAGKLVFVNPDAAVDAGSEVK</sequence>
<feature type="binding site" evidence="16">
    <location>
        <position position="333"/>
    </location>
    <ligand>
        <name>ATP</name>
        <dbReference type="ChEBI" id="CHEBI:30616"/>
    </ligand>
</feature>
<evidence type="ECO:0000256" key="12">
    <source>
        <dbReference type="ARBA" id="ARBA00022884"/>
    </source>
</evidence>
<dbReference type="HAMAP" id="MF_00098">
    <property type="entry name" value="Met_tRNA_synth_type1"/>
    <property type="match status" value="1"/>
</dbReference>
<dbReference type="InterPro" id="IPR001412">
    <property type="entry name" value="aa-tRNA-synth_I_CS"/>
</dbReference>
<dbReference type="PANTHER" id="PTHR45765">
    <property type="entry name" value="METHIONINE--TRNA LIGASE"/>
    <property type="match status" value="1"/>
</dbReference>
<comment type="catalytic activity">
    <reaction evidence="15 16">
        <text>tRNA(Met) + L-methionine + ATP = L-methionyl-tRNA(Met) + AMP + diphosphate</text>
        <dbReference type="Rhea" id="RHEA:13481"/>
        <dbReference type="Rhea" id="RHEA-COMP:9667"/>
        <dbReference type="Rhea" id="RHEA-COMP:9698"/>
        <dbReference type="ChEBI" id="CHEBI:30616"/>
        <dbReference type="ChEBI" id="CHEBI:33019"/>
        <dbReference type="ChEBI" id="CHEBI:57844"/>
        <dbReference type="ChEBI" id="CHEBI:78442"/>
        <dbReference type="ChEBI" id="CHEBI:78530"/>
        <dbReference type="ChEBI" id="CHEBI:456215"/>
        <dbReference type="EC" id="6.1.1.10"/>
    </reaction>
</comment>
<comment type="similarity">
    <text evidence="3 16">Belongs to the class-I aminoacyl-tRNA synthetase family. MetG type 1 subfamily.</text>
</comment>
<dbReference type="PROSITE" id="PS50886">
    <property type="entry name" value="TRBD"/>
    <property type="match status" value="1"/>
</dbReference>
<evidence type="ECO:0000313" key="18">
    <source>
        <dbReference type="EMBL" id="TWW02177.1"/>
    </source>
</evidence>
<evidence type="ECO:0000256" key="4">
    <source>
        <dbReference type="ARBA" id="ARBA00011738"/>
    </source>
</evidence>
<feature type="domain" description="TRNA-binding" evidence="17">
    <location>
        <begin position="592"/>
        <end position="693"/>
    </location>
</feature>
<feature type="binding site" evidence="16">
    <location>
        <position position="162"/>
    </location>
    <ligand>
        <name>Zn(2+)</name>
        <dbReference type="ChEBI" id="CHEBI:29105"/>
    </ligand>
</feature>
<evidence type="ECO:0000313" key="19">
    <source>
        <dbReference type="Proteomes" id="UP000318815"/>
    </source>
</evidence>
<comment type="subcellular location">
    <subcellularLocation>
        <location evidence="2 16">Cytoplasm</location>
    </subcellularLocation>
</comment>
<evidence type="ECO:0000259" key="17">
    <source>
        <dbReference type="PROSITE" id="PS50886"/>
    </source>
</evidence>
<proteinExistence type="inferred from homology"/>
<keyword evidence="5 16" id="KW-0963">Cytoplasm</keyword>
<dbReference type="Pfam" id="PF09334">
    <property type="entry name" value="tRNA-synt_1g"/>
    <property type="match status" value="1"/>
</dbReference>
<dbReference type="InterPro" id="IPR004495">
    <property type="entry name" value="Met-tRNA-synth_bsu_C"/>
</dbReference>
<gene>
    <name evidence="16 18" type="primary">metG</name>
    <name evidence="18" type="ORF">FEF09_03265</name>
</gene>
<evidence type="ECO:0000256" key="15">
    <source>
        <dbReference type="ARBA" id="ARBA00047364"/>
    </source>
</evidence>
<dbReference type="FunFam" id="2.40.50.140:FF:000042">
    <property type="entry name" value="Methionine--tRNA ligase"/>
    <property type="match status" value="1"/>
</dbReference>
<comment type="caution">
    <text evidence="18">The sequence shown here is derived from an EMBL/GenBank/DDBJ whole genome shotgun (WGS) entry which is preliminary data.</text>
</comment>
<dbReference type="Proteomes" id="UP000318815">
    <property type="component" value="Unassembled WGS sequence"/>
</dbReference>
<dbReference type="InterPro" id="IPR014758">
    <property type="entry name" value="Met-tRNA_synth"/>
</dbReference>
<dbReference type="FunFam" id="2.20.28.20:FF:000001">
    <property type="entry name" value="Methionine--tRNA ligase"/>
    <property type="match status" value="1"/>
</dbReference>
<evidence type="ECO:0000256" key="8">
    <source>
        <dbReference type="ARBA" id="ARBA00022723"/>
    </source>
</evidence>
<accession>A0A5C6LZQ6</accession>
<dbReference type="InterPro" id="IPR014729">
    <property type="entry name" value="Rossmann-like_a/b/a_fold"/>
</dbReference>
<dbReference type="PANTHER" id="PTHR45765:SF1">
    <property type="entry name" value="METHIONINE--TRNA LIGASE, CYTOPLASMIC"/>
    <property type="match status" value="1"/>
</dbReference>
<dbReference type="AlphaFoldDB" id="A0A5C6LZQ6"/>
<dbReference type="InterPro" id="IPR009080">
    <property type="entry name" value="tRNAsynth_Ia_anticodon-bd"/>
</dbReference>
<dbReference type="CDD" id="cd00814">
    <property type="entry name" value="MetRS_core"/>
    <property type="match status" value="1"/>
</dbReference>
<comment type="function">
    <text evidence="1 16">Is required not only for elongation of protein synthesis but also for the initiation of all mRNA translation through initiator tRNA(fMet) aminoacylation.</text>
</comment>
<keyword evidence="8 16" id="KW-0479">Metal-binding</keyword>
<evidence type="ECO:0000256" key="11">
    <source>
        <dbReference type="ARBA" id="ARBA00022840"/>
    </source>
</evidence>
<evidence type="ECO:0000256" key="3">
    <source>
        <dbReference type="ARBA" id="ARBA00008258"/>
    </source>
</evidence>
<dbReference type="Pfam" id="PF19303">
    <property type="entry name" value="Anticodon_3"/>
    <property type="match status" value="1"/>
</dbReference>
<keyword evidence="11 16" id="KW-0067">ATP-binding</keyword>
<feature type="binding site" evidence="16">
    <location>
        <position position="159"/>
    </location>
    <ligand>
        <name>Zn(2+)</name>
        <dbReference type="ChEBI" id="CHEBI:29105"/>
    </ligand>
</feature>
<protein>
    <recommendedName>
        <fullName evidence="16">Methionine--tRNA ligase</fullName>
        <ecNumber evidence="16">6.1.1.10</ecNumber>
    </recommendedName>
    <alternativeName>
        <fullName evidence="16">Methionyl-tRNA synthetase</fullName>
        <shortName evidence="16">MetRS</shortName>
    </alternativeName>
</protein>
<evidence type="ECO:0000256" key="1">
    <source>
        <dbReference type="ARBA" id="ARBA00003314"/>
    </source>
</evidence>
<dbReference type="SUPFAM" id="SSF47323">
    <property type="entry name" value="Anticodon-binding domain of a subclass of class I aminoacyl-tRNA synthetases"/>
    <property type="match status" value="1"/>
</dbReference>
<evidence type="ECO:0000256" key="10">
    <source>
        <dbReference type="ARBA" id="ARBA00022833"/>
    </source>
</evidence>
<feature type="binding site" evidence="16">
    <location>
        <position position="146"/>
    </location>
    <ligand>
        <name>Zn(2+)</name>
        <dbReference type="ChEBI" id="CHEBI:29105"/>
    </ligand>
</feature>
<dbReference type="NCBIfam" id="TIGR00399">
    <property type="entry name" value="metG_C_term"/>
    <property type="match status" value="1"/>
</dbReference>
<keyword evidence="12 16" id="KW-0694">RNA-binding</keyword>
<dbReference type="GO" id="GO:0006431">
    <property type="term" value="P:methionyl-tRNA aminoacylation"/>
    <property type="evidence" value="ECO:0007669"/>
    <property type="project" value="UniProtKB-UniRule"/>
</dbReference>
<dbReference type="SUPFAM" id="SSF52374">
    <property type="entry name" value="Nucleotidylyl transferase"/>
    <property type="match status" value="1"/>
</dbReference>
<dbReference type="Gene3D" id="2.40.50.140">
    <property type="entry name" value="Nucleic acid-binding proteins"/>
    <property type="match status" value="1"/>
</dbReference>
<dbReference type="GO" id="GO:0005829">
    <property type="term" value="C:cytosol"/>
    <property type="evidence" value="ECO:0007669"/>
    <property type="project" value="TreeGrafter"/>
</dbReference>
<keyword evidence="10 16" id="KW-0862">Zinc</keyword>
<keyword evidence="7 16" id="KW-0436">Ligase</keyword>
<dbReference type="GO" id="GO:0000049">
    <property type="term" value="F:tRNA binding"/>
    <property type="evidence" value="ECO:0007669"/>
    <property type="project" value="UniProtKB-UniRule"/>
</dbReference>
<dbReference type="EC" id="6.1.1.10" evidence="16"/>
<dbReference type="OrthoDB" id="9810191at2"/>
<dbReference type="InterPro" id="IPR023458">
    <property type="entry name" value="Met-tRNA_ligase_1"/>
</dbReference>
<comment type="subunit">
    <text evidence="4 16">Homodimer.</text>
</comment>
<dbReference type="InterPro" id="IPR012340">
    <property type="entry name" value="NA-bd_OB-fold"/>
</dbReference>
<dbReference type="InterPro" id="IPR002547">
    <property type="entry name" value="tRNA-bd_dom"/>
</dbReference>
<dbReference type="Gene3D" id="2.20.28.20">
    <property type="entry name" value="Methionyl-tRNA synthetase, Zn-domain"/>
    <property type="match status" value="1"/>
</dbReference>
<dbReference type="RefSeq" id="WP_146303705.1">
    <property type="nucleotide sequence ID" value="NZ_VOHS01000002.1"/>
</dbReference>
<evidence type="ECO:0000256" key="9">
    <source>
        <dbReference type="ARBA" id="ARBA00022741"/>
    </source>
</evidence>
<keyword evidence="13 16" id="KW-0648">Protein biosynthesis</keyword>
<feature type="short sequence motif" description="'HIGH' region" evidence="16">
    <location>
        <begin position="14"/>
        <end position="24"/>
    </location>
</feature>
<dbReference type="CDD" id="cd07957">
    <property type="entry name" value="Anticodon_Ia_Met"/>
    <property type="match status" value="1"/>
</dbReference>
<keyword evidence="14 16" id="KW-0030">Aminoacyl-tRNA synthetase</keyword>
<keyword evidence="9 16" id="KW-0547">Nucleotide-binding</keyword>
<dbReference type="CDD" id="cd02800">
    <property type="entry name" value="tRNA_bind_EcMetRS_like"/>
    <property type="match status" value="1"/>
</dbReference>
<keyword evidence="19" id="KW-1185">Reference proteome</keyword>
<organism evidence="18 19">
    <name type="scientific">Chitinophaga pinensis</name>
    <dbReference type="NCBI Taxonomy" id="79329"/>
    <lineage>
        <taxon>Bacteria</taxon>
        <taxon>Pseudomonadati</taxon>
        <taxon>Bacteroidota</taxon>
        <taxon>Chitinophagia</taxon>
        <taxon>Chitinophagales</taxon>
        <taxon>Chitinophagaceae</taxon>
        <taxon>Chitinophaga</taxon>
    </lineage>
</organism>
<dbReference type="InterPro" id="IPR029038">
    <property type="entry name" value="MetRS_Zn"/>
</dbReference>
<dbReference type="Gene3D" id="3.40.50.620">
    <property type="entry name" value="HUPs"/>
    <property type="match status" value="1"/>
</dbReference>
<dbReference type="InterPro" id="IPR015413">
    <property type="entry name" value="Methionyl/Leucyl_tRNA_Synth"/>
</dbReference>
<evidence type="ECO:0000256" key="14">
    <source>
        <dbReference type="ARBA" id="ARBA00023146"/>
    </source>
</evidence>
<name>A0A5C6LZQ6_9BACT</name>
<evidence type="ECO:0000256" key="5">
    <source>
        <dbReference type="ARBA" id="ARBA00022490"/>
    </source>
</evidence>
<dbReference type="GO" id="GO:0005524">
    <property type="term" value="F:ATP binding"/>
    <property type="evidence" value="ECO:0007669"/>
    <property type="project" value="UniProtKB-UniRule"/>
</dbReference>
<reference evidence="18 19" key="1">
    <citation type="submission" date="2019-08" db="EMBL/GenBank/DDBJ databases">
        <title>Whole genome sequencing of chitin degrading bacteria Chitinophaga pinensis YS16.</title>
        <authorList>
            <person name="Singh R.P."/>
            <person name="Manchanda G."/>
            <person name="Maurya I.K."/>
            <person name="Joshi N.K."/>
            <person name="Srivastava A.K."/>
        </authorList>
    </citation>
    <scope>NUCLEOTIDE SEQUENCE [LARGE SCALE GENOMIC DNA]</scope>
    <source>
        <strain evidence="18 19">YS-16</strain>
    </source>
</reference>
<feature type="binding site" evidence="16">
    <location>
        <position position="149"/>
    </location>
    <ligand>
        <name>Zn(2+)</name>
        <dbReference type="ChEBI" id="CHEBI:29105"/>
    </ligand>
</feature>
<evidence type="ECO:0000256" key="2">
    <source>
        <dbReference type="ARBA" id="ARBA00004496"/>
    </source>
</evidence>
<evidence type="ECO:0000256" key="16">
    <source>
        <dbReference type="HAMAP-Rule" id="MF_00098"/>
    </source>
</evidence>
<dbReference type="InterPro" id="IPR033911">
    <property type="entry name" value="MetRS_core"/>
</dbReference>
<comment type="cofactor">
    <cofactor evidence="16">
        <name>Zn(2+)</name>
        <dbReference type="ChEBI" id="CHEBI:29105"/>
    </cofactor>
    <text evidence="16">Binds 1 zinc ion per subunit.</text>
</comment>
<dbReference type="Pfam" id="PF01588">
    <property type="entry name" value="tRNA_bind"/>
    <property type="match status" value="1"/>
</dbReference>
<dbReference type="EMBL" id="VOHS01000002">
    <property type="protein sequence ID" value="TWW02177.1"/>
    <property type="molecule type" value="Genomic_DNA"/>
</dbReference>
<dbReference type="SUPFAM" id="SSF57770">
    <property type="entry name" value="Methionyl-tRNA synthetase (MetRS), Zn-domain"/>
    <property type="match status" value="1"/>
</dbReference>
<evidence type="ECO:0000256" key="13">
    <source>
        <dbReference type="ARBA" id="ARBA00022917"/>
    </source>
</evidence>
<evidence type="ECO:0000256" key="6">
    <source>
        <dbReference type="ARBA" id="ARBA00022555"/>
    </source>
</evidence>
<evidence type="ECO:0000256" key="7">
    <source>
        <dbReference type="ARBA" id="ARBA00022598"/>
    </source>
</evidence>